<feature type="region of interest" description="Disordered" evidence="1">
    <location>
        <begin position="308"/>
        <end position="362"/>
    </location>
</feature>
<evidence type="ECO:0000259" key="3">
    <source>
        <dbReference type="PROSITE" id="PS51293"/>
    </source>
</evidence>
<dbReference type="InterPro" id="IPR001005">
    <property type="entry name" value="SANT/Myb"/>
</dbReference>
<dbReference type="InterPro" id="IPR015216">
    <property type="entry name" value="SANTA"/>
</dbReference>
<dbReference type="PROSITE" id="PS50090">
    <property type="entry name" value="MYB_LIKE"/>
    <property type="match status" value="1"/>
</dbReference>
<dbReference type="InterPro" id="IPR039110">
    <property type="entry name" value="KNL2-like"/>
</dbReference>
<feature type="compositionally biased region" description="Basic and acidic residues" evidence="1">
    <location>
        <begin position="764"/>
        <end position="773"/>
    </location>
</feature>
<dbReference type="PANTHER" id="PTHR16124">
    <property type="entry name" value="MIS18-BINDING PROTEIN 1"/>
    <property type="match status" value="1"/>
</dbReference>
<dbReference type="CDD" id="cd00167">
    <property type="entry name" value="SANT"/>
    <property type="match status" value="1"/>
</dbReference>
<feature type="region of interest" description="Disordered" evidence="1">
    <location>
        <begin position="995"/>
        <end position="1015"/>
    </location>
</feature>
<dbReference type="Ensembl" id="ENSPFOT00000029955.1">
    <property type="protein sequence ID" value="ENSPFOP00000023744.1"/>
    <property type="gene ID" value="ENSPFOG00000023218.1"/>
</dbReference>
<sequence length="1053" mass="118640">MASCHVLQRKDPCFQSPAKIFAKLKSKVQKEAEGDKELMRKVREQYGHGVKAAGFSRADGPGFNRDPAGFCWSEKMKENNRFASCQIPAQAVTLSPISSPEETVDYPISRVPLHQVSPLKDRFRGFTRRNRVLMESTSVSQLPSGVFSDQSPDGFSRIQPAEICGRSAFSKEALSLNPKSPCCVFSPIKNRLRKRKLDLNDTQNPSRTTEDSGPPQARRRPAAFGDSVESNPRRLVWGNLKRFPEPKESGSNGLKRPAVILDTGPTMSPAKLFALMKERESKREHQQIETCSRRELFAGNQRNLQEFSDSDVSSTHHMEHVQDVPSVNTAVNQNRAETSESRSETSQDTPIPASPSPTVLLEDPLVLNTPQISIPKKDEAVFRRNVWPKQKKFPFESVIHLRKWFLRRNRQGLFVDGIHVEENIQWNSNVITERISRSVLKTVSGRVYILMGPMNIKLASDFPKKFLKKFVNGFPSNWKAIYETFLSESKEQAEKKNKDAAILAKNESQLPSRPVRQQKIKSVKTPESLPSASSLNVSRSGRVIKPPLEYWKGGRVILDAQMNVTIHEGYEATSPDILTNKPKKPVQVLFPCNDGLKRHKSSQDESCSVPARRLKADMKLHRAETNRDQTADSSNEMISNPKAVSGRTRCNRQRPGAEKRSCSDPSPQKRRGPERSSKKQTQNATRPPTRTSETVTDPHESPPVRNKASNRLSCDYELPSTRRRRGRSAKALTSSGKSEPDDEVSSSQSPEAPKEKKKSRAGGKRKEVQEKKKKESRSRKAPPPATATKPGRKRQQSKGSAVVPHEKDGDEWTEDEILKLQEAVTCYPRHVVGYWAKVARMVGTRSAEECYKQHTSQGNTQSPKKSTKNCKKVKEVAAKPAEIPVISARVGTLKRMKQVRQFLENLPRDDVDDAFSSAYMQNKRMEIPSLCSSEDHDFAISDLEPQTPMSSCFPEAKTPQCLHITPGMLGSPNTKNDDKYVFQLQKRMKKNQFNVRKTSSSKTRFSPTPSAKRTVQRCANTGKDTFFVFEMFPEDDGEISESDDEEDFYFSDN</sequence>
<dbReference type="GeneID" id="103144265"/>
<proteinExistence type="predicted"/>
<dbReference type="EMBL" id="AYCK01008761">
    <property type="status" value="NOT_ANNOTATED_CDS"/>
    <property type="molecule type" value="Genomic_DNA"/>
</dbReference>
<dbReference type="Proteomes" id="UP000028760">
    <property type="component" value="Unassembled WGS sequence"/>
</dbReference>
<dbReference type="PANTHER" id="PTHR16124:SF3">
    <property type="entry name" value="MIS18-BINDING PROTEIN 1"/>
    <property type="match status" value="1"/>
</dbReference>
<dbReference type="EMBL" id="AYCK01008760">
    <property type="status" value="NOT_ANNOTATED_CDS"/>
    <property type="molecule type" value="Genomic_DNA"/>
</dbReference>
<reference evidence="4" key="3">
    <citation type="submission" date="2025-09" db="UniProtKB">
        <authorList>
            <consortium name="Ensembl"/>
        </authorList>
    </citation>
    <scope>IDENTIFICATION</scope>
</reference>
<feature type="compositionally biased region" description="Basic and acidic residues" evidence="1">
    <location>
        <begin position="614"/>
        <end position="630"/>
    </location>
</feature>
<dbReference type="Pfam" id="PF00249">
    <property type="entry name" value="Myb_DNA-binding"/>
    <property type="match status" value="1"/>
</dbReference>
<organism evidence="4 5">
    <name type="scientific">Poecilia formosa</name>
    <name type="common">Amazon molly</name>
    <name type="synonym">Limia formosa</name>
    <dbReference type="NCBI Taxonomy" id="48698"/>
    <lineage>
        <taxon>Eukaryota</taxon>
        <taxon>Metazoa</taxon>
        <taxon>Chordata</taxon>
        <taxon>Craniata</taxon>
        <taxon>Vertebrata</taxon>
        <taxon>Euteleostomi</taxon>
        <taxon>Actinopterygii</taxon>
        <taxon>Neopterygii</taxon>
        <taxon>Teleostei</taxon>
        <taxon>Neoteleostei</taxon>
        <taxon>Acanthomorphata</taxon>
        <taxon>Ovalentaria</taxon>
        <taxon>Atherinomorphae</taxon>
        <taxon>Cyprinodontiformes</taxon>
        <taxon>Poeciliidae</taxon>
        <taxon>Poeciliinae</taxon>
        <taxon>Poecilia</taxon>
    </lineage>
</organism>
<dbReference type="Pfam" id="PF09133">
    <property type="entry name" value="SANTA"/>
    <property type="match status" value="1"/>
</dbReference>
<evidence type="ECO:0000313" key="5">
    <source>
        <dbReference type="Proteomes" id="UP000028760"/>
    </source>
</evidence>
<feature type="compositionally biased region" description="Polar residues" evidence="1">
    <location>
        <begin position="325"/>
        <end position="336"/>
    </location>
</feature>
<dbReference type="InterPro" id="IPR017884">
    <property type="entry name" value="SANT_dom"/>
</dbReference>
<dbReference type="InterPro" id="IPR009057">
    <property type="entry name" value="Homeodomain-like_sf"/>
</dbReference>
<evidence type="ECO:0000313" key="4">
    <source>
        <dbReference type="Ensembl" id="ENSPFOP00000023744.1"/>
    </source>
</evidence>
<protein>
    <submittedName>
        <fullName evidence="4">MIS18 binding protein 1</fullName>
    </submittedName>
</protein>
<evidence type="ECO:0000256" key="1">
    <source>
        <dbReference type="SAM" id="MobiDB-lite"/>
    </source>
</evidence>
<dbReference type="RefSeq" id="XP_007561223.1">
    <property type="nucleotide sequence ID" value="XM_007561161.2"/>
</dbReference>
<feature type="compositionally biased region" description="Polar residues" evidence="1">
    <location>
        <begin position="679"/>
        <end position="695"/>
    </location>
</feature>
<dbReference type="SUPFAM" id="SSF46689">
    <property type="entry name" value="Homeodomain-like"/>
    <property type="match status" value="1"/>
</dbReference>
<accession>A0A096LX53</accession>
<dbReference type="GeneTree" id="ENSGT00390000007395"/>
<feature type="domain" description="SANT" evidence="3">
    <location>
        <begin position="807"/>
        <end position="859"/>
    </location>
</feature>
<dbReference type="AlphaFoldDB" id="A0A096LX53"/>
<dbReference type="CTD" id="55320"/>
<reference evidence="5" key="1">
    <citation type="submission" date="2013-10" db="EMBL/GenBank/DDBJ databases">
        <authorList>
            <person name="Schartl M."/>
            <person name="Warren W."/>
        </authorList>
    </citation>
    <scope>NUCLEOTIDE SEQUENCE [LARGE SCALE GENOMIC DNA]</scope>
    <source>
        <strain evidence="5">female</strain>
    </source>
</reference>
<dbReference type="PROSITE" id="PS51293">
    <property type="entry name" value="SANT"/>
    <property type="match status" value="1"/>
</dbReference>
<dbReference type="GO" id="GO:0000775">
    <property type="term" value="C:chromosome, centromeric region"/>
    <property type="evidence" value="ECO:0007669"/>
    <property type="project" value="TreeGrafter"/>
</dbReference>
<feature type="region of interest" description="Disordered" evidence="1">
    <location>
        <begin position="513"/>
        <end position="535"/>
    </location>
</feature>
<feature type="region of interest" description="Disordered" evidence="1">
    <location>
        <begin position="595"/>
        <end position="809"/>
    </location>
</feature>
<dbReference type="Gene3D" id="1.10.10.60">
    <property type="entry name" value="Homeodomain-like"/>
    <property type="match status" value="1"/>
</dbReference>
<evidence type="ECO:0000259" key="2">
    <source>
        <dbReference type="PROSITE" id="PS50090"/>
    </source>
</evidence>
<feature type="domain" description="Myb-like" evidence="2">
    <location>
        <begin position="812"/>
        <end position="850"/>
    </location>
</feature>
<dbReference type="eggNOG" id="ENOG502QRUS">
    <property type="taxonomic scope" value="Eukaryota"/>
</dbReference>
<reference evidence="4" key="2">
    <citation type="submission" date="2025-08" db="UniProtKB">
        <authorList>
            <consortium name="Ensembl"/>
        </authorList>
    </citation>
    <scope>IDENTIFICATION</scope>
</reference>
<dbReference type="KEGG" id="pfor:103144265"/>
<keyword evidence="5" id="KW-1185">Reference proteome</keyword>
<name>A0A096LX53_POEFO</name>
<dbReference type="OrthoDB" id="118550at2759"/>
<dbReference type="OMA" id="MASYHHL"/>
<feature type="region of interest" description="Disordered" evidence="1">
    <location>
        <begin position="194"/>
        <end position="263"/>
    </location>
</feature>